<dbReference type="PROSITE" id="PS00108">
    <property type="entry name" value="PROTEIN_KINASE_ST"/>
    <property type="match status" value="1"/>
</dbReference>
<proteinExistence type="predicted"/>
<dbReference type="Gene3D" id="1.10.510.10">
    <property type="entry name" value="Transferase(Phosphotransferase) domain 1"/>
    <property type="match status" value="1"/>
</dbReference>
<dbReference type="InterPro" id="IPR000719">
    <property type="entry name" value="Prot_kinase_dom"/>
</dbReference>
<dbReference type="STRING" id="472181.SAMN05216271_1541"/>
<evidence type="ECO:0000259" key="1">
    <source>
        <dbReference type="PROSITE" id="PS50011"/>
    </source>
</evidence>
<dbReference type="RefSeq" id="WP_092285386.1">
    <property type="nucleotide sequence ID" value="NZ_LT629763.1"/>
</dbReference>
<sequence>MKRWTLNPEYATGDSGRLFADMDSVFALQGEQITSDPISSVHKVWVRDRFYYVKRYTGAGKNLRRYIGRSRIQAEWENLLRFQAWGIPTAPVVAFGSERHGGAFVRGALITEELRATRDLASLARQDDSRLSDGAWVKHVARQVAWATRMMHDQGFTHNDLKWRNILVDERALAKVYFIDCPAGTFWRGPMLQYRITKDLACLDKLAKQKLSRAQRLRFYKTYLGRSGLTSQDKKRIASIVSFFEGRE</sequence>
<keyword evidence="2" id="KW-0418">Kinase</keyword>
<organism evidence="2 3">
    <name type="scientific">Halopseudomonas sabulinigri</name>
    <dbReference type="NCBI Taxonomy" id="472181"/>
    <lineage>
        <taxon>Bacteria</taxon>
        <taxon>Pseudomonadati</taxon>
        <taxon>Pseudomonadota</taxon>
        <taxon>Gammaproteobacteria</taxon>
        <taxon>Pseudomonadales</taxon>
        <taxon>Pseudomonadaceae</taxon>
        <taxon>Halopseudomonas</taxon>
    </lineage>
</organism>
<dbReference type="InterPro" id="IPR011009">
    <property type="entry name" value="Kinase-like_dom_sf"/>
</dbReference>
<evidence type="ECO:0000313" key="3">
    <source>
        <dbReference type="Proteomes" id="UP000243413"/>
    </source>
</evidence>
<dbReference type="AlphaFoldDB" id="A0A1H1QTJ5"/>
<dbReference type="Pfam" id="PF06293">
    <property type="entry name" value="Kdo"/>
    <property type="match status" value="1"/>
</dbReference>
<evidence type="ECO:0000313" key="2">
    <source>
        <dbReference type="EMBL" id="SDS26812.1"/>
    </source>
</evidence>
<dbReference type="SUPFAM" id="SSF56112">
    <property type="entry name" value="Protein kinase-like (PK-like)"/>
    <property type="match status" value="1"/>
</dbReference>
<reference evidence="3" key="1">
    <citation type="submission" date="2016-10" db="EMBL/GenBank/DDBJ databases">
        <authorList>
            <person name="Varghese N."/>
            <person name="Submissions S."/>
        </authorList>
    </citation>
    <scope>NUCLEOTIDE SEQUENCE [LARGE SCALE GENOMIC DNA]</scope>
    <source>
        <strain evidence="3">JCM 14963</strain>
    </source>
</reference>
<dbReference type="EMBL" id="LT629763">
    <property type="protein sequence ID" value="SDS26812.1"/>
    <property type="molecule type" value="Genomic_DNA"/>
</dbReference>
<keyword evidence="2" id="KW-0808">Transferase</keyword>
<dbReference type="GO" id="GO:0005524">
    <property type="term" value="F:ATP binding"/>
    <property type="evidence" value="ECO:0007669"/>
    <property type="project" value="InterPro"/>
</dbReference>
<dbReference type="Proteomes" id="UP000243413">
    <property type="component" value="Chromosome I"/>
</dbReference>
<accession>A0A1H1QTJ5</accession>
<dbReference type="OrthoDB" id="5608193at2"/>
<dbReference type="InterPro" id="IPR008271">
    <property type="entry name" value="Ser/Thr_kinase_AS"/>
</dbReference>
<feature type="domain" description="Protein kinase" evidence="1">
    <location>
        <begin position="4"/>
        <end position="248"/>
    </location>
</feature>
<dbReference type="PROSITE" id="PS50011">
    <property type="entry name" value="PROTEIN_KINASE_DOM"/>
    <property type="match status" value="1"/>
</dbReference>
<protein>
    <submittedName>
        <fullName evidence="2">Lipopolysaccharide kinase (Kdo/WaaP) family protein</fullName>
    </submittedName>
</protein>
<gene>
    <name evidence="2" type="ORF">SAMN05216271_1541</name>
</gene>
<dbReference type="GO" id="GO:0004672">
    <property type="term" value="F:protein kinase activity"/>
    <property type="evidence" value="ECO:0007669"/>
    <property type="project" value="InterPro"/>
</dbReference>
<name>A0A1H1QTJ5_9GAMM</name>